<dbReference type="AlphaFoldDB" id="A0A9N9TZP5"/>
<dbReference type="InterPro" id="IPR018114">
    <property type="entry name" value="TRYPSIN_HIS"/>
</dbReference>
<name>A0A9N9TZP5_PHYSR</name>
<dbReference type="InterPro" id="IPR001254">
    <property type="entry name" value="Trypsin_dom"/>
</dbReference>
<accession>A0A9N9TZP5</accession>
<evidence type="ECO:0000256" key="3">
    <source>
        <dbReference type="ARBA" id="ARBA00022670"/>
    </source>
</evidence>
<dbReference type="InterPro" id="IPR009003">
    <property type="entry name" value="Peptidase_S1_PA"/>
</dbReference>
<keyword evidence="12" id="KW-1185">Reference proteome</keyword>
<feature type="region of interest" description="Disordered" evidence="8">
    <location>
        <begin position="167"/>
        <end position="204"/>
    </location>
</feature>
<proteinExistence type="predicted"/>
<evidence type="ECO:0000256" key="9">
    <source>
        <dbReference type="SAM" id="SignalP"/>
    </source>
</evidence>
<evidence type="ECO:0000256" key="5">
    <source>
        <dbReference type="ARBA" id="ARBA00022825"/>
    </source>
</evidence>
<dbReference type="PRINTS" id="PR00722">
    <property type="entry name" value="CHYMOTRYPSIN"/>
</dbReference>
<dbReference type="GO" id="GO:0005576">
    <property type="term" value="C:extracellular region"/>
    <property type="evidence" value="ECO:0007669"/>
    <property type="project" value="UniProtKB-SubCell"/>
</dbReference>
<dbReference type="PROSITE" id="PS00135">
    <property type="entry name" value="TRYPSIN_SER"/>
    <property type="match status" value="1"/>
</dbReference>
<feature type="chain" id="PRO_5040180282" description="Peptidase S1 domain-containing protein" evidence="9">
    <location>
        <begin position="22"/>
        <end position="599"/>
    </location>
</feature>
<keyword evidence="4 7" id="KW-0378">Hydrolase</keyword>
<dbReference type="Proteomes" id="UP001153712">
    <property type="component" value="Chromosome 7"/>
</dbReference>
<protein>
    <recommendedName>
        <fullName evidence="10">Peptidase S1 domain-containing protein</fullName>
    </recommendedName>
</protein>
<evidence type="ECO:0000313" key="12">
    <source>
        <dbReference type="Proteomes" id="UP001153712"/>
    </source>
</evidence>
<gene>
    <name evidence="11" type="ORF">PHYEVI_LOCUS10107</name>
</gene>
<dbReference type="CDD" id="cd00190">
    <property type="entry name" value="Tryp_SPc"/>
    <property type="match status" value="1"/>
</dbReference>
<dbReference type="GO" id="GO:0004252">
    <property type="term" value="F:serine-type endopeptidase activity"/>
    <property type="evidence" value="ECO:0007669"/>
    <property type="project" value="InterPro"/>
</dbReference>
<evidence type="ECO:0000259" key="10">
    <source>
        <dbReference type="PROSITE" id="PS50240"/>
    </source>
</evidence>
<dbReference type="FunFam" id="2.40.10.10:FF:000015">
    <property type="entry name" value="Atrial natriuretic peptide-converting enzyme"/>
    <property type="match status" value="1"/>
</dbReference>
<sequence>MHTNTLFVVFIMSLSVDVSVAIVLRKKGRIVTPEFGGGEIHPSNPNYNLWPVPFFNQSGVLPIEQSPANFPVTPPPAFTAGTQTPRENINKANTIIPSPAPNDAIGSAPSTPLAPLVTIINPEMMLNYSTGSPKVVEDAPPKQLDIEPLITYLDPQYFLNYSKTTTTDTSSSAAPLVPSSTASSKQSDATTTSTPAPFTSNPIETSTFSKIKPLLGLDCTTPSAQISSGHFSNAQGLSSPGNFQVDVPANLKFHVNITSSPNYFVNIYPVTNTESDVIEINSNHAPYQPITTSNNINLDNSYGTVNAGISTATIPTPYTTSAAMMRISEEKCNEYYNAASTRSSRDNHVQVFIIGGQSSEQKEFPHMAALGYGAKSDSNNNWLCGGSLISDLYVITAAHCLSSKSLGLVSYVRLGTTVLQTETLNSEDYNIVNRITHPEYVKGSKYNDVALLELDRRVVFNEYISPICLYTSPALYSTSLTATGWGKTSEDGHASKDLQKVNLNYIPIDACQRAYSIVPKDQLPFGIQDVSQLCAGTPNGEGDTCQGDSGGPLQLKSNGRMFLVGITSFGIGCGTPQIPGVYTKVSYYVPWIEQIVWRR</sequence>
<dbReference type="OrthoDB" id="6339452at2759"/>
<evidence type="ECO:0000256" key="6">
    <source>
        <dbReference type="ARBA" id="ARBA00023157"/>
    </source>
</evidence>
<keyword evidence="6" id="KW-1015">Disulfide bond</keyword>
<feature type="signal peptide" evidence="9">
    <location>
        <begin position="1"/>
        <end position="21"/>
    </location>
</feature>
<dbReference type="InterPro" id="IPR043504">
    <property type="entry name" value="Peptidase_S1_PA_chymotrypsin"/>
</dbReference>
<keyword evidence="9" id="KW-0732">Signal</keyword>
<feature type="compositionally biased region" description="Polar residues" evidence="8">
    <location>
        <begin position="178"/>
        <end position="188"/>
    </location>
</feature>
<dbReference type="PROSITE" id="PS00134">
    <property type="entry name" value="TRYPSIN_HIS"/>
    <property type="match status" value="1"/>
</dbReference>
<dbReference type="PANTHER" id="PTHR24252">
    <property type="entry name" value="ACROSIN-RELATED"/>
    <property type="match status" value="1"/>
</dbReference>
<dbReference type="SMART" id="SM00020">
    <property type="entry name" value="Tryp_SPc"/>
    <property type="match status" value="1"/>
</dbReference>
<organism evidence="11 12">
    <name type="scientific">Phyllotreta striolata</name>
    <name type="common">Striped flea beetle</name>
    <name type="synonym">Crioceris striolata</name>
    <dbReference type="NCBI Taxonomy" id="444603"/>
    <lineage>
        <taxon>Eukaryota</taxon>
        <taxon>Metazoa</taxon>
        <taxon>Ecdysozoa</taxon>
        <taxon>Arthropoda</taxon>
        <taxon>Hexapoda</taxon>
        <taxon>Insecta</taxon>
        <taxon>Pterygota</taxon>
        <taxon>Neoptera</taxon>
        <taxon>Endopterygota</taxon>
        <taxon>Coleoptera</taxon>
        <taxon>Polyphaga</taxon>
        <taxon>Cucujiformia</taxon>
        <taxon>Chrysomeloidea</taxon>
        <taxon>Chrysomelidae</taxon>
        <taxon>Galerucinae</taxon>
        <taxon>Alticini</taxon>
        <taxon>Phyllotreta</taxon>
    </lineage>
</organism>
<dbReference type="GO" id="GO:0006508">
    <property type="term" value="P:proteolysis"/>
    <property type="evidence" value="ECO:0007669"/>
    <property type="project" value="UniProtKB-KW"/>
</dbReference>
<dbReference type="PROSITE" id="PS50240">
    <property type="entry name" value="TRYPSIN_DOM"/>
    <property type="match status" value="1"/>
</dbReference>
<evidence type="ECO:0000313" key="11">
    <source>
        <dbReference type="EMBL" id="CAG9863827.1"/>
    </source>
</evidence>
<dbReference type="Gene3D" id="2.40.10.10">
    <property type="entry name" value="Trypsin-like serine proteases"/>
    <property type="match status" value="1"/>
</dbReference>
<evidence type="ECO:0000256" key="2">
    <source>
        <dbReference type="ARBA" id="ARBA00022525"/>
    </source>
</evidence>
<keyword evidence="2" id="KW-0964">Secreted</keyword>
<evidence type="ECO:0000256" key="7">
    <source>
        <dbReference type="RuleBase" id="RU363034"/>
    </source>
</evidence>
<feature type="compositionally biased region" description="Low complexity" evidence="8">
    <location>
        <begin position="189"/>
        <end position="200"/>
    </location>
</feature>
<keyword evidence="3 7" id="KW-0645">Protease</keyword>
<comment type="subcellular location">
    <subcellularLocation>
        <location evidence="1">Secreted</location>
    </subcellularLocation>
</comment>
<dbReference type="InterPro" id="IPR001314">
    <property type="entry name" value="Peptidase_S1A"/>
</dbReference>
<reference evidence="11" key="1">
    <citation type="submission" date="2022-01" db="EMBL/GenBank/DDBJ databases">
        <authorList>
            <person name="King R."/>
        </authorList>
    </citation>
    <scope>NUCLEOTIDE SEQUENCE</scope>
</reference>
<dbReference type="InterPro" id="IPR033116">
    <property type="entry name" value="TRYPSIN_SER"/>
</dbReference>
<keyword evidence="5 7" id="KW-0720">Serine protease</keyword>
<dbReference type="Pfam" id="PF00089">
    <property type="entry name" value="Trypsin"/>
    <property type="match status" value="1"/>
</dbReference>
<evidence type="ECO:0000256" key="1">
    <source>
        <dbReference type="ARBA" id="ARBA00004613"/>
    </source>
</evidence>
<dbReference type="PANTHER" id="PTHR24252:SF7">
    <property type="entry name" value="HYALIN"/>
    <property type="match status" value="1"/>
</dbReference>
<dbReference type="SUPFAM" id="SSF50494">
    <property type="entry name" value="Trypsin-like serine proteases"/>
    <property type="match status" value="1"/>
</dbReference>
<evidence type="ECO:0000256" key="4">
    <source>
        <dbReference type="ARBA" id="ARBA00022801"/>
    </source>
</evidence>
<dbReference type="EMBL" id="OU900100">
    <property type="protein sequence ID" value="CAG9863827.1"/>
    <property type="molecule type" value="Genomic_DNA"/>
</dbReference>
<feature type="domain" description="Peptidase S1" evidence="10">
    <location>
        <begin position="353"/>
        <end position="597"/>
    </location>
</feature>
<evidence type="ECO:0000256" key="8">
    <source>
        <dbReference type="SAM" id="MobiDB-lite"/>
    </source>
</evidence>